<dbReference type="EMBL" id="BPLR01008752">
    <property type="protein sequence ID" value="GIY26963.1"/>
    <property type="molecule type" value="Genomic_DNA"/>
</dbReference>
<name>A0AAV4RX96_CAEEX</name>
<dbReference type="Proteomes" id="UP001054945">
    <property type="component" value="Unassembled WGS sequence"/>
</dbReference>
<gene>
    <name evidence="1" type="ORF">CEXT_493071</name>
</gene>
<organism evidence="1 2">
    <name type="scientific">Caerostris extrusa</name>
    <name type="common">Bark spider</name>
    <name type="synonym">Caerostris bankana</name>
    <dbReference type="NCBI Taxonomy" id="172846"/>
    <lineage>
        <taxon>Eukaryota</taxon>
        <taxon>Metazoa</taxon>
        <taxon>Ecdysozoa</taxon>
        <taxon>Arthropoda</taxon>
        <taxon>Chelicerata</taxon>
        <taxon>Arachnida</taxon>
        <taxon>Araneae</taxon>
        <taxon>Araneomorphae</taxon>
        <taxon>Entelegynae</taxon>
        <taxon>Araneoidea</taxon>
        <taxon>Araneidae</taxon>
        <taxon>Caerostris</taxon>
    </lineage>
</organism>
<proteinExistence type="predicted"/>
<keyword evidence="2" id="KW-1185">Reference proteome</keyword>
<accession>A0AAV4RX96</accession>
<comment type="caution">
    <text evidence="1">The sequence shown here is derived from an EMBL/GenBank/DDBJ whole genome shotgun (WGS) entry which is preliminary data.</text>
</comment>
<reference evidence="1 2" key="1">
    <citation type="submission" date="2021-06" db="EMBL/GenBank/DDBJ databases">
        <title>Caerostris extrusa draft genome.</title>
        <authorList>
            <person name="Kono N."/>
            <person name="Arakawa K."/>
        </authorList>
    </citation>
    <scope>NUCLEOTIDE SEQUENCE [LARGE SCALE GENOMIC DNA]</scope>
</reference>
<evidence type="ECO:0000313" key="2">
    <source>
        <dbReference type="Proteomes" id="UP001054945"/>
    </source>
</evidence>
<sequence length="298" mass="33701">MGSQVMTCVIFVFGQKHFKKGTRVMVVSFISYSVESNAIKLRMVEVYRKTKPASSSHLGCGYEYIAASSGVMPEMSQVLISSRVLQDSVSINQVNIEHLAIVSSVSKPHSTPVPLIPRLVYGNAVCRVACETYVRIKMEFKLNFWMNNPTYLDIEEAFRYSSLKDGSHLGNQDKEYNKSDHGLRRMMRVDLSQSSTNSIFVEAPDVERKAAFWTFPAPLISQSARLNWSAIPEKFRRHPVRGREDQIFLSFESDVCFSTALFIRIALIVFTSDYKQSASLCSFPRQGFLLSANLFSVL</sequence>
<protein>
    <submittedName>
        <fullName evidence="1">Uncharacterized protein</fullName>
    </submittedName>
</protein>
<evidence type="ECO:0000313" key="1">
    <source>
        <dbReference type="EMBL" id="GIY26963.1"/>
    </source>
</evidence>
<dbReference type="AlphaFoldDB" id="A0AAV4RX96"/>